<proteinExistence type="predicted"/>
<evidence type="ECO:0000313" key="2">
    <source>
        <dbReference type="EMBL" id="KAK3612655.1"/>
    </source>
</evidence>
<reference evidence="2" key="2">
    <citation type="journal article" date="2021" name="Genome Biol. Evol.">
        <title>Developing a high-quality reference genome for a parasitic bivalve with doubly uniparental inheritance (Bivalvia: Unionida).</title>
        <authorList>
            <person name="Smith C.H."/>
        </authorList>
    </citation>
    <scope>NUCLEOTIDE SEQUENCE</scope>
    <source>
        <strain evidence="2">CHS0354</strain>
        <tissue evidence="2">Mantle</tissue>
    </source>
</reference>
<evidence type="ECO:0000256" key="1">
    <source>
        <dbReference type="SAM" id="MobiDB-lite"/>
    </source>
</evidence>
<name>A0AAE0TP30_9BIVA</name>
<dbReference type="Proteomes" id="UP001195483">
    <property type="component" value="Unassembled WGS sequence"/>
</dbReference>
<sequence length="358" mass="40892">MSEYQQDGNIQEGKVSYKFDGDLRYLELGKAIKADLVEGHIYSMIEESDSFRKKLCPPSFTPPPSPPPRPAKTQQRKQTTKTEVSEQHSPEKLSIKRSDEGNIDETKLDLTQQNAIVPDQEKYEAVTKPVKGKKKDTTTYKRNKNLTNVLSSPSINDNFERKCRIQNSVKEEEKTETCTKKKDLDYVGSLKDDTELMSSIYYLPMSPINKDIANDVGTFARSGGKEADIKCNDHLKLDSGKAEKEIDDNEYEIVRNAGTDIMDVISPTWIRRGKTIPFRSLSKRELVKYLEKCGLHNLAAVCEKEKLDGYFLEKYVNDEDLMLEPFFLTLFQIKKLRAIINGWRPISEFPINIDGVSD</sequence>
<comment type="caution">
    <text evidence="2">The sequence shown here is derived from an EMBL/GenBank/DDBJ whole genome shotgun (WGS) entry which is preliminary data.</text>
</comment>
<accession>A0AAE0TP30</accession>
<reference evidence="2" key="3">
    <citation type="submission" date="2023-05" db="EMBL/GenBank/DDBJ databases">
        <authorList>
            <person name="Smith C.H."/>
        </authorList>
    </citation>
    <scope>NUCLEOTIDE SEQUENCE</scope>
    <source>
        <strain evidence="2">CHS0354</strain>
        <tissue evidence="2">Mantle</tissue>
    </source>
</reference>
<evidence type="ECO:0000313" key="3">
    <source>
        <dbReference type="Proteomes" id="UP001195483"/>
    </source>
</evidence>
<protein>
    <recommendedName>
        <fullName evidence="4">SAM domain-containing protein</fullName>
    </recommendedName>
</protein>
<feature type="region of interest" description="Disordered" evidence="1">
    <location>
        <begin position="53"/>
        <end position="108"/>
    </location>
</feature>
<reference evidence="2" key="1">
    <citation type="journal article" date="2021" name="Genome Biol. Evol.">
        <title>A High-Quality Reference Genome for a Parasitic Bivalve with Doubly Uniparental Inheritance (Bivalvia: Unionida).</title>
        <authorList>
            <person name="Smith C.H."/>
        </authorList>
    </citation>
    <scope>NUCLEOTIDE SEQUENCE</scope>
    <source>
        <strain evidence="2">CHS0354</strain>
    </source>
</reference>
<dbReference type="EMBL" id="JAEAOA010002353">
    <property type="protein sequence ID" value="KAK3612655.1"/>
    <property type="molecule type" value="Genomic_DNA"/>
</dbReference>
<feature type="compositionally biased region" description="Pro residues" evidence="1">
    <location>
        <begin position="59"/>
        <end position="70"/>
    </location>
</feature>
<feature type="compositionally biased region" description="Basic and acidic residues" evidence="1">
    <location>
        <begin position="83"/>
        <end position="108"/>
    </location>
</feature>
<organism evidence="2 3">
    <name type="scientific">Potamilus streckersoni</name>
    <dbReference type="NCBI Taxonomy" id="2493646"/>
    <lineage>
        <taxon>Eukaryota</taxon>
        <taxon>Metazoa</taxon>
        <taxon>Spiralia</taxon>
        <taxon>Lophotrochozoa</taxon>
        <taxon>Mollusca</taxon>
        <taxon>Bivalvia</taxon>
        <taxon>Autobranchia</taxon>
        <taxon>Heteroconchia</taxon>
        <taxon>Palaeoheterodonta</taxon>
        <taxon>Unionida</taxon>
        <taxon>Unionoidea</taxon>
        <taxon>Unionidae</taxon>
        <taxon>Ambleminae</taxon>
        <taxon>Lampsilini</taxon>
        <taxon>Potamilus</taxon>
    </lineage>
</organism>
<keyword evidence="3" id="KW-1185">Reference proteome</keyword>
<dbReference type="AlphaFoldDB" id="A0AAE0TP30"/>
<gene>
    <name evidence="2" type="ORF">CHS0354_042177</name>
</gene>
<evidence type="ECO:0008006" key="4">
    <source>
        <dbReference type="Google" id="ProtNLM"/>
    </source>
</evidence>